<keyword evidence="1" id="KW-0645">Protease</keyword>
<evidence type="ECO:0000259" key="4">
    <source>
        <dbReference type="Pfam" id="PF07687"/>
    </source>
</evidence>
<dbReference type="EMBL" id="CAJJDN010000006">
    <property type="protein sequence ID" value="CAD8052055.1"/>
    <property type="molecule type" value="Genomic_DNA"/>
</dbReference>
<dbReference type="Pfam" id="PF07687">
    <property type="entry name" value="M20_dimer"/>
    <property type="match status" value="1"/>
</dbReference>
<dbReference type="Proteomes" id="UP000692954">
    <property type="component" value="Unassembled WGS sequence"/>
</dbReference>
<evidence type="ECO:0000256" key="1">
    <source>
        <dbReference type="ARBA" id="ARBA00022670"/>
    </source>
</evidence>
<dbReference type="PANTHER" id="PTHR43270:SF4">
    <property type="entry name" value="CARNOSINE DIPEPTIDASE 2, ISOFORM A"/>
    <property type="match status" value="1"/>
</dbReference>
<name>A0A8S1KE55_9CILI</name>
<dbReference type="AlphaFoldDB" id="A0A8S1KE55"/>
<gene>
    <name evidence="5" type="ORF">PSON_ATCC_30995.1.T0060251</name>
</gene>
<keyword evidence="6" id="KW-1185">Reference proteome</keyword>
<keyword evidence="3" id="KW-0378">Hydrolase</keyword>
<comment type="caution">
    <text evidence="5">The sequence shown here is derived from an EMBL/GenBank/DDBJ whole genome shotgun (WGS) entry which is preliminary data.</text>
</comment>
<protein>
    <recommendedName>
        <fullName evidence="4">Peptidase M20 dimerisation domain-containing protein</fullName>
    </recommendedName>
</protein>
<sequence>MLQDQVQGNKRVQFQETVDKHFDDSLPLFMDILRVPSQSREFDPEYLTNGLLLQSAKLFKELVENLKLKNAKIELLTDEGLSPFLFVEVEGSDGDTDGSVLFYGHMDKQPPFTGWRDGLSAYDPKIINDKLYARGGADDSYSVLGSVIAIRTIQDLGLKHPRVVMIFEADEESGSDHIEHYLNKLKDRIANVDLIVCLDSGCGNYEQFWSTTTLRGLVGANVTVQILNEGVHSGDASGVVPSSFRIFRQLLNRIDDPKTGEVVDDFQVTIPGERYIQAQKTAAVFSEGLINKFPLHQNTQPVSADPFKAYINKVWKAQLAITGADGLPHASNAGNVLRPETTLKLSVRLPPTKDPKEAEESFIRILTTNIPYGATVKIEGLNSGAGFNALDNKPYLDKLIDEASNLFYGKEAVTFGEGGSIPLMNTLQQQFPQAQFIITGVLGPNSNEHGPNECLDLPYTKKLISCIAYIVSGAQQHLKK</sequence>
<dbReference type="Pfam" id="PF01546">
    <property type="entry name" value="Peptidase_M20"/>
    <property type="match status" value="1"/>
</dbReference>
<accession>A0A8S1KE55</accession>
<dbReference type="OrthoDB" id="7832001at2759"/>
<dbReference type="CDD" id="cd05682">
    <property type="entry name" value="M20_dipept_dapE"/>
    <property type="match status" value="1"/>
</dbReference>
<feature type="domain" description="Peptidase M20 dimerisation" evidence="4">
    <location>
        <begin position="213"/>
        <end position="369"/>
    </location>
</feature>
<dbReference type="GO" id="GO:0046872">
    <property type="term" value="F:metal ion binding"/>
    <property type="evidence" value="ECO:0007669"/>
    <property type="project" value="UniProtKB-KW"/>
</dbReference>
<dbReference type="GO" id="GO:0008233">
    <property type="term" value="F:peptidase activity"/>
    <property type="evidence" value="ECO:0007669"/>
    <property type="project" value="UniProtKB-KW"/>
</dbReference>
<evidence type="ECO:0000256" key="3">
    <source>
        <dbReference type="ARBA" id="ARBA00022801"/>
    </source>
</evidence>
<dbReference type="InterPro" id="IPR011650">
    <property type="entry name" value="Peptidase_M20_dimer"/>
</dbReference>
<organism evidence="5 6">
    <name type="scientific">Paramecium sonneborni</name>
    <dbReference type="NCBI Taxonomy" id="65129"/>
    <lineage>
        <taxon>Eukaryota</taxon>
        <taxon>Sar</taxon>
        <taxon>Alveolata</taxon>
        <taxon>Ciliophora</taxon>
        <taxon>Intramacronucleata</taxon>
        <taxon>Oligohymenophorea</taxon>
        <taxon>Peniculida</taxon>
        <taxon>Parameciidae</taxon>
        <taxon>Paramecium</taxon>
    </lineage>
</organism>
<dbReference type="InterPro" id="IPR051458">
    <property type="entry name" value="Cyt/Met_Dipeptidase"/>
</dbReference>
<keyword evidence="2" id="KW-0479">Metal-binding</keyword>
<evidence type="ECO:0000313" key="6">
    <source>
        <dbReference type="Proteomes" id="UP000692954"/>
    </source>
</evidence>
<evidence type="ECO:0000313" key="5">
    <source>
        <dbReference type="EMBL" id="CAD8052055.1"/>
    </source>
</evidence>
<dbReference type="InterPro" id="IPR002933">
    <property type="entry name" value="Peptidase_M20"/>
</dbReference>
<reference evidence="5" key="1">
    <citation type="submission" date="2021-01" db="EMBL/GenBank/DDBJ databases">
        <authorList>
            <consortium name="Genoscope - CEA"/>
            <person name="William W."/>
        </authorList>
    </citation>
    <scope>NUCLEOTIDE SEQUENCE</scope>
</reference>
<proteinExistence type="predicted"/>
<evidence type="ECO:0000256" key="2">
    <source>
        <dbReference type="ARBA" id="ARBA00022723"/>
    </source>
</evidence>
<dbReference type="GO" id="GO:0006508">
    <property type="term" value="P:proteolysis"/>
    <property type="evidence" value="ECO:0007669"/>
    <property type="project" value="UniProtKB-KW"/>
</dbReference>
<dbReference type="PANTHER" id="PTHR43270">
    <property type="entry name" value="BETA-ALA-HIS DIPEPTIDASE"/>
    <property type="match status" value="1"/>
</dbReference>